<dbReference type="InterPro" id="IPR000998">
    <property type="entry name" value="MAM_dom"/>
</dbReference>
<evidence type="ECO:0000259" key="2">
    <source>
        <dbReference type="PROSITE" id="PS50060"/>
    </source>
</evidence>
<dbReference type="SUPFAM" id="SSF49899">
    <property type="entry name" value="Concanavalin A-like lectins/glucanases"/>
    <property type="match status" value="1"/>
</dbReference>
<dbReference type="InterPro" id="IPR051560">
    <property type="entry name" value="MAM_domain-containing"/>
</dbReference>
<dbReference type="Pfam" id="PF00629">
    <property type="entry name" value="MAM"/>
    <property type="match status" value="1"/>
</dbReference>
<dbReference type="AlphaFoldDB" id="A0A8C9WU45"/>
<evidence type="ECO:0000313" key="3">
    <source>
        <dbReference type="Ensembl" id="ENSSLUP00000000475.1"/>
    </source>
</evidence>
<dbReference type="Proteomes" id="UP000694568">
    <property type="component" value="Unplaced"/>
</dbReference>
<organism evidence="3 4">
    <name type="scientific">Sander lucioperca</name>
    <name type="common">Pike-perch</name>
    <name type="synonym">Perca lucioperca</name>
    <dbReference type="NCBI Taxonomy" id="283035"/>
    <lineage>
        <taxon>Eukaryota</taxon>
        <taxon>Metazoa</taxon>
        <taxon>Chordata</taxon>
        <taxon>Craniata</taxon>
        <taxon>Vertebrata</taxon>
        <taxon>Euteleostomi</taxon>
        <taxon>Actinopterygii</taxon>
        <taxon>Neopterygii</taxon>
        <taxon>Teleostei</taxon>
        <taxon>Neoteleostei</taxon>
        <taxon>Acanthomorphata</taxon>
        <taxon>Eupercaria</taxon>
        <taxon>Perciformes</taxon>
        <taxon>Percoidei</taxon>
        <taxon>Percidae</taxon>
        <taxon>Luciopercinae</taxon>
        <taxon>Sander</taxon>
    </lineage>
</organism>
<dbReference type="GO" id="GO:0016020">
    <property type="term" value="C:membrane"/>
    <property type="evidence" value="ECO:0007669"/>
    <property type="project" value="InterPro"/>
</dbReference>
<feature type="region of interest" description="Disordered" evidence="1">
    <location>
        <begin position="29"/>
        <end position="52"/>
    </location>
</feature>
<dbReference type="PANTHER" id="PTHR23282:SF150">
    <property type="entry name" value="SI:CH211-106H4.4"/>
    <property type="match status" value="1"/>
</dbReference>
<dbReference type="InterPro" id="IPR013320">
    <property type="entry name" value="ConA-like_dom_sf"/>
</dbReference>
<evidence type="ECO:0000313" key="4">
    <source>
        <dbReference type="Proteomes" id="UP000694568"/>
    </source>
</evidence>
<evidence type="ECO:0000256" key="1">
    <source>
        <dbReference type="SAM" id="MobiDB-lite"/>
    </source>
</evidence>
<name>A0A8C9WU45_SANLU</name>
<proteinExistence type="predicted"/>
<dbReference type="GeneTree" id="ENSGT00940000164732"/>
<reference evidence="3" key="2">
    <citation type="submission" date="2025-09" db="UniProtKB">
        <authorList>
            <consortium name="Ensembl"/>
        </authorList>
    </citation>
    <scope>IDENTIFICATION</scope>
</reference>
<dbReference type="PROSITE" id="PS50060">
    <property type="entry name" value="MAM_2"/>
    <property type="match status" value="1"/>
</dbReference>
<dbReference type="Ensembl" id="ENSSLUT00000000518.1">
    <property type="protein sequence ID" value="ENSSLUP00000000475.1"/>
    <property type="gene ID" value="ENSSLUG00000000292.1"/>
</dbReference>
<keyword evidence="4" id="KW-1185">Reference proteome</keyword>
<reference evidence="3" key="1">
    <citation type="submission" date="2025-08" db="UniProtKB">
        <authorList>
            <consortium name="Ensembl"/>
        </authorList>
    </citation>
    <scope>IDENTIFICATION</scope>
</reference>
<dbReference type="Gene3D" id="2.60.120.200">
    <property type="match status" value="1"/>
</dbReference>
<dbReference type="PANTHER" id="PTHR23282">
    <property type="entry name" value="APICAL ENDOSOMAL GLYCOPROTEIN PRECURSOR"/>
    <property type="match status" value="1"/>
</dbReference>
<protein>
    <recommendedName>
        <fullName evidence="2">MAM domain-containing protein</fullName>
    </recommendedName>
</protein>
<accession>A0A8C9WU45</accession>
<sequence>MKRLAYRARGLTAWFDEHENYGAEDELDWLSRSGPTETPNTGPAGDHTTGKGKYLYIKSSPPSLKGNMAQLKSSLLPPAGEKGYCFTFWYHMFGATAGSLRMLLQTANPLKKTLVWQKSGNQGDEWLLVQSHVTLQRVHQVILEATVGGMAGDIAIDDMSLISGPCPASGNKTKCKKCFLSPSLSLIYLGCLHTLTFNG</sequence>
<dbReference type="CDD" id="cd06263">
    <property type="entry name" value="MAM"/>
    <property type="match status" value="1"/>
</dbReference>
<feature type="domain" description="MAM" evidence="2">
    <location>
        <begin position="14"/>
        <end position="168"/>
    </location>
</feature>
<dbReference type="SMART" id="SM00137">
    <property type="entry name" value="MAM"/>
    <property type="match status" value="1"/>
</dbReference>